<dbReference type="Proteomes" id="UP000672032">
    <property type="component" value="Chromosome 2"/>
</dbReference>
<organism evidence="1 2">
    <name type="scientific">Monilinia vaccinii-corymbosi</name>
    <dbReference type="NCBI Taxonomy" id="61207"/>
    <lineage>
        <taxon>Eukaryota</taxon>
        <taxon>Fungi</taxon>
        <taxon>Dikarya</taxon>
        <taxon>Ascomycota</taxon>
        <taxon>Pezizomycotina</taxon>
        <taxon>Leotiomycetes</taxon>
        <taxon>Helotiales</taxon>
        <taxon>Sclerotiniaceae</taxon>
        <taxon>Monilinia</taxon>
    </lineage>
</organism>
<reference evidence="1" key="1">
    <citation type="submission" date="2020-10" db="EMBL/GenBank/DDBJ databases">
        <title>Genome Sequence of Monilinia vaccinii-corymbosi Sheds Light on Mummy Berry Disease Infection of Blueberry and Mating Type.</title>
        <authorList>
            <person name="Yow A.G."/>
            <person name="Zhang Y."/>
            <person name="Bansal K."/>
            <person name="Eacker S.M."/>
            <person name="Sullivan S."/>
            <person name="Liachko I."/>
            <person name="Cubeta M.A."/>
            <person name="Rollins J.A."/>
            <person name="Ashrafi H."/>
        </authorList>
    </citation>
    <scope>NUCLEOTIDE SEQUENCE</scope>
    <source>
        <strain evidence="1">RL-1</strain>
    </source>
</reference>
<dbReference type="EMBL" id="CP063406">
    <property type="protein sequence ID" value="QSZ30599.1"/>
    <property type="molecule type" value="Genomic_DNA"/>
</dbReference>
<proteinExistence type="predicted"/>
<dbReference type="AlphaFoldDB" id="A0A8A3P9C3"/>
<accession>A0A8A3P9C3</accession>
<sequence>MVEQVETQEDLRQVDPRFLGYQEDKVDDLDYELQNPTHNPMKTPFVSIPSIFERNGWSRYLVAFEKNDHFIDATFESSQFEAKATKSTANTRLRNAAESREELIEHSAIRISIIPSHRRPLLLAGRYCEEEMGCAGTCVDTAHVRV</sequence>
<protein>
    <submittedName>
        <fullName evidence="1">Uncharacterized protein</fullName>
    </submittedName>
</protein>
<name>A0A8A3P9C3_9HELO</name>
<evidence type="ECO:0000313" key="1">
    <source>
        <dbReference type="EMBL" id="QSZ30599.1"/>
    </source>
</evidence>
<evidence type="ECO:0000313" key="2">
    <source>
        <dbReference type="Proteomes" id="UP000672032"/>
    </source>
</evidence>
<keyword evidence="2" id="KW-1185">Reference proteome</keyword>
<gene>
    <name evidence="1" type="ORF">DSL72_000156</name>
</gene>